<feature type="domain" description="C2H2-type" evidence="9">
    <location>
        <begin position="8"/>
        <end position="36"/>
    </location>
</feature>
<dbReference type="GO" id="GO:0005634">
    <property type="term" value="C:nucleus"/>
    <property type="evidence" value="ECO:0007669"/>
    <property type="project" value="UniProtKB-SubCell"/>
</dbReference>
<evidence type="ECO:0000256" key="7">
    <source>
        <dbReference type="PROSITE-ProRule" id="PRU00042"/>
    </source>
</evidence>
<dbReference type="GeneTree" id="ENSGT00940000166708"/>
<dbReference type="InterPro" id="IPR013087">
    <property type="entry name" value="Znf_C2H2_type"/>
</dbReference>
<proteinExistence type="predicted"/>
<dbReference type="GO" id="GO:0010468">
    <property type="term" value="P:regulation of gene expression"/>
    <property type="evidence" value="ECO:0007669"/>
    <property type="project" value="TreeGrafter"/>
</dbReference>
<dbReference type="FunFam" id="3.30.160.60:FF:000690">
    <property type="entry name" value="Zinc finger protein 354C"/>
    <property type="match status" value="1"/>
</dbReference>
<evidence type="ECO:0000256" key="3">
    <source>
        <dbReference type="ARBA" id="ARBA00022737"/>
    </source>
</evidence>
<feature type="domain" description="C2H2-type" evidence="9">
    <location>
        <begin position="499"/>
        <end position="526"/>
    </location>
</feature>
<evidence type="ECO:0000256" key="6">
    <source>
        <dbReference type="ARBA" id="ARBA00023242"/>
    </source>
</evidence>
<evidence type="ECO:0000256" key="8">
    <source>
        <dbReference type="SAM" id="MobiDB-lite"/>
    </source>
</evidence>
<feature type="domain" description="C2H2-type" evidence="9">
    <location>
        <begin position="654"/>
        <end position="681"/>
    </location>
</feature>
<dbReference type="Ensembl" id="ENSSFOT00015065970.1">
    <property type="protein sequence ID" value="ENSSFOP00015072556.1"/>
    <property type="gene ID" value="ENSSFOG00015023856.2"/>
</dbReference>
<feature type="domain" description="C2H2-type" evidence="9">
    <location>
        <begin position="280"/>
        <end position="307"/>
    </location>
</feature>
<feature type="domain" description="C2H2-type" evidence="9">
    <location>
        <begin position="250"/>
        <end position="278"/>
    </location>
</feature>
<gene>
    <name evidence="10" type="primary">LOC108926580</name>
</gene>
<feature type="region of interest" description="Disordered" evidence="8">
    <location>
        <begin position="305"/>
        <end position="337"/>
    </location>
</feature>
<evidence type="ECO:0000256" key="1">
    <source>
        <dbReference type="ARBA" id="ARBA00004123"/>
    </source>
</evidence>
<dbReference type="FunFam" id="3.30.160.60:FF:001498">
    <property type="entry name" value="Zinc finger protein 404"/>
    <property type="match status" value="2"/>
</dbReference>
<keyword evidence="5" id="KW-0862">Zinc</keyword>
<dbReference type="PANTHER" id="PTHR16515">
    <property type="entry name" value="PR DOMAIN ZINC FINGER PROTEIN"/>
    <property type="match status" value="1"/>
</dbReference>
<dbReference type="GO" id="GO:0008270">
    <property type="term" value="F:zinc ion binding"/>
    <property type="evidence" value="ECO:0007669"/>
    <property type="project" value="UniProtKB-KW"/>
</dbReference>
<keyword evidence="3" id="KW-0677">Repeat</keyword>
<feature type="domain" description="C2H2-type" evidence="9">
    <location>
        <begin position="570"/>
        <end position="597"/>
    </location>
</feature>
<dbReference type="SUPFAM" id="SSF57667">
    <property type="entry name" value="beta-beta-alpha zinc fingers"/>
    <property type="match status" value="5"/>
</dbReference>
<dbReference type="AlphaFoldDB" id="A0A8C9WCQ6"/>
<evidence type="ECO:0000256" key="5">
    <source>
        <dbReference type="ARBA" id="ARBA00022833"/>
    </source>
</evidence>
<organism evidence="10 11">
    <name type="scientific">Scleropages formosus</name>
    <name type="common">Asian bonytongue</name>
    <name type="synonym">Osteoglossum formosum</name>
    <dbReference type="NCBI Taxonomy" id="113540"/>
    <lineage>
        <taxon>Eukaryota</taxon>
        <taxon>Metazoa</taxon>
        <taxon>Chordata</taxon>
        <taxon>Craniata</taxon>
        <taxon>Vertebrata</taxon>
        <taxon>Euteleostomi</taxon>
        <taxon>Actinopterygii</taxon>
        <taxon>Neopterygii</taxon>
        <taxon>Teleostei</taxon>
        <taxon>Osteoglossocephala</taxon>
        <taxon>Osteoglossomorpha</taxon>
        <taxon>Osteoglossiformes</taxon>
        <taxon>Osteoglossidae</taxon>
        <taxon>Scleropages</taxon>
    </lineage>
</organism>
<dbReference type="SMART" id="SM00355">
    <property type="entry name" value="ZnF_C2H2"/>
    <property type="match status" value="12"/>
</dbReference>
<dbReference type="Proteomes" id="UP000694397">
    <property type="component" value="Chromosome 7"/>
</dbReference>
<dbReference type="Pfam" id="PF00096">
    <property type="entry name" value="zf-C2H2"/>
    <property type="match status" value="3"/>
</dbReference>
<evidence type="ECO:0000313" key="10">
    <source>
        <dbReference type="Ensembl" id="ENSSFOP00015072556.1"/>
    </source>
</evidence>
<keyword evidence="4 7" id="KW-0863">Zinc-finger</keyword>
<evidence type="ECO:0000256" key="4">
    <source>
        <dbReference type="ARBA" id="ARBA00022771"/>
    </source>
</evidence>
<dbReference type="InterPro" id="IPR036236">
    <property type="entry name" value="Znf_C2H2_sf"/>
</dbReference>
<reference evidence="10" key="3">
    <citation type="submission" date="2025-09" db="UniProtKB">
        <authorList>
            <consortium name="Ensembl"/>
        </authorList>
    </citation>
    <scope>IDENTIFICATION</scope>
</reference>
<feature type="domain" description="C2H2-type" evidence="9">
    <location>
        <begin position="598"/>
        <end position="625"/>
    </location>
</feature>
<keyword evidence="2" id="KW-0479">Metal-binding</keyword>
<feature type="domain" description="C2H2-type" evidence="9">
    <location>
        <begin position="626"/>
        <end position="653"/>
    </location>
</feature>
<dbReference type="OrthoDB" id="6077919at2759"/>
<keyword evidence="6" id="KW-0539">Nucleus</keyword>
<sequence>MDCSSSLYMCFPCCQLFSSLEDVLSHQQTCHSDDTKEEAAQAFGSYNQRQTGSCSDPLIHYQCGDCGSLFDSLAQWQHHRKLGLCAEPAIVPDRNKQVQCLAMLQDFNMKLCQQLDVQHAESGQWAEHIKDMGREGGAGVKMESQPEWQNGEMAVSQDHSYLPIRQGEGEEGQREVHVESKMQGSGAHGKVLERGMEADLGTAEVEITALSCILEEEPVNSQTITEEQKLKTNETEMVSAVTPAVTSQNFLCMYCGNGFSSESALVAHRKTRHGLEEAVHCCPVCKETFMSTTLFLYHRRQHRERQAQELEPNKTAKIPLTASSGEEKRSDSNLKGWSKKAKGKANRFGRRAGPILWQVWGSNTHTSYTWVYFAVFSVGIPVVVILSHLDCILDKCMNSQQNECYTGNLHLFHIINSFLIPLRPSHASELPFSCLICGKFFLCRKELQLHLFTHQGFLPCPRCFVQFSDQAVLDVHMHSCPKKVKQTVRRGRGRNVELLICDLCGHCCMTQDGLDLHRLSHSGQTPLRCPLLPCRRRFITSSALEDHILTHSQTPPDLTAQDFAPKPRPFHCERCSKSFTTASSLSVHLRIHTGERPYQCTQCGKRFRQIPHLRDHERLHSGVRPFSCEVCGKSFVLAARLAEHARTHSGEKPYTCPLCTRTFRSLSNLGKHRKTHSKSPAHKEVSSTEEGETAVQTILLVQAQPSILQGADQPHLCQLSPPTMTVTSTASSPLVLLHPTTSLSKVQEEQVIPIIQHAIDVIVEETV</sequence>
<feature type="domain" description="C2H2-type" evidence="9">
    <location>
        <begin position="432"/>
        <end position="459"/>
    </location>
</feature>
<dbReference type="PANTHER" id="PTHR16515:SF66">
    <property type="entry name" value="C2H2-TYPE DOMAIN-CONTAINING PROTEIN"/>
    <property type="match status" value="1"/>
</dbReference>
<feature type="domain" description="C2H2-type" evidence="9">
    <location>
        <begin position="527"/>
        <end position="556"/>
    </location>
</feature>
<dbReference type="PROSITE" id="PS00028">
    <property type="entry name" value="ZINC_FINGER_C2H2_1"/>
    <property type="match status" value="10"/>
</dbReference>
<feature type="region of interest" description="Disordered" evidence="8">
    <location>
        <begin position="670"/>
        <end position="689"/>
    </location>
</feature>
<dbReference type="Pfam" id="PF13912">
    <property type="entry name" value="zf-C2H2_6"/>
    <property type="match status" value="2"/>
</dbReference>
<dbReference type="Gene3D" id="3.30.160.60">
    <property type="entry name" value="Classic Zinc Finger"/>
    <property type="match status" value="7"/>
</dbReference>
<evidence type="ECO:0000259" key="9">
    <source>
        <dbReference type="PROSITE" id="PS50157"/>
    </source>
</evidence>
<feature type="compositionally biased region" description="Basic and acidic residues" evidence="8">
    <location>
        <begin position="305"/>
        <end position="314"/>
    </location>
</feature>
<reference evidence="10 11" key="1">
    <citation type="submission" date="2019-04" db="EMBL/GenBank/DDBJ databases">
        <authorList>
            <consortium name="Wellcome Sanger Institute Data Sharing"/>
        </authorList>
    </citation>
    <scope>NUCLEOTIDE SEQUENCE [LARGE SCALE GENOMIC DNA]</scope>
</reference>
<accession>A0A8C9WCQ6</accession>
<dbReference type="FunFam" id="3.30.160.60:FF:001800">
    <property type="entry name" value="Zinc finger protein 467"/>
    <property type="match status" value="1"/>
</dbReference>
<reference evidence="10" key="2">
    <citation type="submission" date="2025-08" db="UniProtKB">
        <authorList>
            <consortium name="Ensembl"/>
        </authorList>
    </citation>
    <scope>IDENTIFICATION</scope>
</reference>
<evidence type="ECO:0000313" key="11">
    <source>
        <dbReference type="Proteomes" id="UP000694397"/>
    </source>
</evidence>
<comment type="subcellular location">
    <subcellularLocation>
        <location evidence="1">Nucleus</location>
    </subcellularLocation>
</comment>
<keyword evidence="11" id="KW-1185">Reference proteome</keyword>
<feature type="compositionally biased region" description="Basic residues" evidence="8">
    <location>
        <begin position="670"/>
        <end position="680"/>
    </location>
</feature>
<protein>
    <submittedName>
        <fullName evidence="10">Zinc finger protein 846-like</fullName>
    </submittedName>
</protein>
<dbReference type="PROSITE" id="PS50157">
    <property type="entry name" value="ZINC_FINGER_C2H2_2"/>
    <property type="match status" value="10"/>
</dbReference>
<evidence type="ECO:0000256" key="2">
    <source>
        <dbReference type="ARBA" id="ARBA00022723"/>
    </source>
</evidence>
<name>A0A8C9WCQ6_SCLFO</name>
<dbReference type="InterPro" id="IPR050331">
    <property type="entry name" value="Zinc_finger"/>
</dbReference>